<comment type="caution">
    <text evidence="1">The sequence shown here is derived from an EMBL/GenBank/DDBJ whole genome shotgun (WGS) entry which is preliminary data.</text>
</comment>
<evidence type="ECO:0000313" key="1">
    <source>
        <dbReference type="EMBL" id="KPJ69345.1"/>
    </source>
</evidence>
<evidence type="ECO:0000313" key="2">
    <source>
        <dbReference type="Proteomes" id="UP000051861"/>
    </source>
</evidence>
<protein>
    <submittedName>
        <fullName evidence="1">Uncharacterized protein</fullName>
    </submittedName>
</protein>
<dbReference type="EMBL" id="LIZX01000026">
    <property type="protein sequence ID" value="KPJ69345.1"/>
    <property type="molecule type" value="Genomic_DNA"/>
</dbReference>
<reference evidence="1 2" key="1">
    <citation type="journal article" date="2015" name="Microbiome">
        <title>Genomic resolution of linkages in carbon, nitrogen, and sulfur cycling among widespread estuary sediment bacteria.</title>
        <authorList>
            <person name="Baker B.J."/>
            <person name="Lazar C.S."/>
            <person name="Teske A.P."/>
            <person name="Dick G.J."/>
        </authorList>
    </citation>
    <scope>NUCLEOTIDE SEQUENCE [LARGE SCALE GENOMIC DNA]</scope>
    <source>
        <strain evidence="1">DG_54_3</strain>
    </source>
</reference>
<gene>
    <name evidence="1" type="ORF">AMJ44_04030</name>
</gene>
<proteinExistence type="predicted"/>
<accession>A0A0S7Y3L4</accession>
<dbReference type="AlphaFoldDB" id="A0A0S7Y3L4"/>
<dbReference type="Proteomes" id="UP000051861">
    <property type="component" value="Unassembled WGS sequence"/>
</dbReference>
<organism evidence="1 2">
    <name type="scientific">candidate division WOR-1 bacterium DG_54_3</name>
    <dbReference type="NCBI Taxonomy" id="1703775"/>
    <lineage>
        <taxon>Bacteria</taxon>
        <taxon>Bacillati</taxon>
        <taxon>Saganbacteria</taxon>
    </lineage>
</organism>
<sequence length="424" mass="48128">MTVVGVRGKQSTLQHNARASIFCKNIWMLCQEHHVLFTPKFAQAVRTPNHILGRFFSKYDFQKDKVLLAALDSPEFAMVLQQSFLKFIGIPEEARKLKDEIRHTEIHALHRVMEIHGKEVFKERLQSLGRDDGFVSPVDKTYLMCLSSNHFNNVARCEEVQKSISKEHQAIRIIQTVKHGKITLDYKEADVDTGILIKHTSSLSEVPTTDPDAQESSAIMASLFDLLVEEARSIHEDLERDSVSAMIAIDDSVYGLEDVDPTMLALVNRAREYVEDGKIDRAVNILAKTPEYAGDNNRLCIVEAMELLFHIRGREIVMDVIKKYFGDVLTSAKPAFCCDYFRQLDLVSKVLAKIGEKATAKRLIIEAAVKVNEYSGSWADFATIVRFLSEIGEIDLAERYSKMIEHGETKDLAFAYISREKLKQ</sequence>
<name>A0A0S7Y3L4_UNCSA</name>